<dbReference type="InterPro" id="IPR036249">
    <property type="entry name" value="Thioredoxin-like_sf"/>
</dbReference>
<dbReference type="InterPro" id="IPR005746">
    <property type="entry name" value="Thioredoxin"/>
</dbReference>
<evidence type="ECO:0000256" key="4">
    <source>
        <dbReference type="ARBA" id="ARBA00023157"/>
    </source>
</evidence>
<feature type="domain" description="Thioredoxin" evidence="9">
    <location>
        <begin position="1"/>
        <end position="111"/>
    </location>
</feature>
<dbReference type="OrthoDB" id="9790390at2"/>
<keyword evidence="3" id="KW-0249">Electron transport</keyword>
<dbReference type="PROSITE" id="PS51352">
    <property type="entry name" value="THIOREDOXIN_2"/>
    <property type="match status" value="1"/>
</dbReference>
<keyword evidence="2" id="KW-0813">Transport</keyword>
<dbReference type="Proteomes" id="UP000315167">
    <property type="component" value="Unassembled WGS sequence"/>
</dbReference>
<feature type="site" description="Contributes to redox potential value" evidence="7">
    <location>
        <position position="35"/>
    </location>
</feature>
<evidence type="ECO:0000256" key="1">
    <source>
        <dbReference type="ARBA" id="ARBA00008987"/>
    </source>
</evidence>
<comment type="caution">
    <text evidence="10">The sequence shown here is derived from an EMBL/GenBank/DDBJ whole genome shotgun (WGS) entry which is preliminary data.</text>
</comment>
<dbReference type="CDD" id="cd02947">
    <property type="entry name" value="TRX_family"/>
    <property type="match status" value="1"/>
</dbReference>
<name>A0A562L1X0_9GAMM</name>
<feature type="disulfide bond" description="Redox-active" evidence="8">
    <location>
        <begin position="33"/>
        <end position="36"/>
    </location>
</feature>
<reference evidence="10 11" key="1">
    <citation type="journal article" date="2015" name="Stand. Genomic Sci.">
        <title>Genomic Encyclopedia of Bacterial and Archaeal Type Strains, Phase III: the genomes of soil and plant-associated and newly described type strains.</title>
        <authorList>
            <person name="Whitman W.B."/>
            <person name="Woyke T."/>
            <person name="Klenk H.P."/>
            <person name="Zhou Y."/>
            <person name="Lilburn T.G."/>
            <person name="Beck B.J."/>
            <person name="De Vos P."/>
            <person name="Vandamme P."/>
            <person name="Eisen J.A."/>
            <person name="Garrity G."/>
            <person name="Hugenholtz P."/>
            <person name="Kyrpides N.C."/>
        </authorList>
    </citation>
    <scope>NUCLEOTIDE SEQUENCE [LARGE SCALE GENOMIC DNA]</scope>
    <source>
        <strain evidence="10 11">CGMCC 1.10821</strain>
    </source>
</reference>
<feature type="active site" description="Nucleophile" evidence="7">
    <location>
        <position position="36"/>
    </location>
</feature>
<evidence type="ECO:0000256" key="6">
    <source>
        <dbReference type="PIRNR" id="PIRNR000077"/>
    </source>
</evidence>
<evidence type="ECO:0000256" key="3">
    <source>
        <dbReference type="ARBA" id="ARBA00022982"/>
    </source>
</evidence>
<gene>
    <name evidence="10" type="ORF">IP90_02190</name>
</gene>
<evidence type="ECO:0000259" key="9">
    <source>
        <dbReference type="PROSITE" id="PS51352"/>
    </source>
</evidence>
<dbReference type="FunFam" id="3.40.30.10:FF:000001">
    <property type="entry name" value="Thioredoxin"/>
    <property type="match status" value="1"/>
</dbReference>
<dbReference type="GO" id="GO:0005829">
    <property type="term" value="C:cytosol"/>
    <property type="evidence" value="ECO:0007669"/>
    <property type="project" value="TreeGrafter"/>
</dbReference>
<evidence type="ECO:0000256" key="7">
    <source>
        <dbReference type="PIRSR" id="PIRSR000077-1"/>
    </source>
</evidence>
<feature type="site" description="Deprotonates C-terminal active site Cys" evidence="7">
    <location>
        <position position="27"/>
    </location>
</feature>
<accession>A0A562L1X0</accession>
<evidence type="ECO:0000256" key="5">
    <source>
        <dbReference type="ARBA" id="ARBA00023284"/>
    </source>
</evidence>
<dbReference type="PIRSF" id="PIRSF000077">
    <property type="entry name" value="Thioredoxin"/>
    <property type="match status" value="1"/>
</dbReference>
<dbReference type="Gene3D" id="3.40.30.10">
    <property type="entry name" value="Glutaredoxin"/>
    <property type="match status" value="1"/>
</dbReference>
<dbReference type="PROSITE" id="PS00194">
    <property type="entry name" value="THIOREDOXIN_1"/>
    <property type="match status" value="1"/>
</dbReference>
<keyword evidence="5 8" id="KW-0676">Redox-active center</keyword>
<dbReference type="InterPro" id="IPR013766">
    <property type="entry name" value="Thioredoxin_domain"/>
</dbReference>
<protein>
    <recommendedName>
        <fullName evidence="6">Thioredoxin</fullName>
    </recommendedName>
</protein>
<dbReference type="PRINTS" id="PR00421">
    <property type="entry name" value="THIOREDOXIN"/>
</dbReference>
<feature type="active site" description="Nucleophile" evidence="7">
    <location>
        <position position="33"/>
    </location>
</feature>
<evidence type="ECO:0000313" key="10">
    <source>
        <dbReference type="EMBL" id="TWI01631.1"/>
    </source>
</evidence>
<evidence type="ECO:0000256" key="8">
    <source>
        <dbReference type="PIRSR" id="PIRSR000077-4"/>
    </source>
</evidence>
<dbReference type="EMBL" id="VLKN01000005">
    <property type="protein sequence ID" value="TWI01631.1"/>
    <property type="molecule type" value="Genomic_DNA"/>
</dbReference>
<dbReference type="InterPro" id="IPR017937">
    <property type="entry name" value="Thioredoxin_CS"/>
</dbReference>
<dbReference type="PANTHER" id="PTHR45663">
    <property type="entry name" value="GEO12009P1"/>
    <property type="match status" value="1"/>
</dbReference>
<keyword evidence="4 8" id="KW-1015">Disulfide bond</keyword>
<keyword evidence="11" id="KW-1185">Reference proteome</keyword>
<organism evidence="10 11">
    <name type="scientific">Luteimonas cucumeris</name>
    <dbReference type="NCBI Taxonomy" id="985012"/>
    <lineage>
        <taxon>Bacteria</taxon>
        <taxon>Pseudomonadati</taxon>
        <taxon>Pseudomonadota</taxon>
        <taxon>Gammaproteobacteria</taxon>
        <taxon>Lysobacterales</taxon>
        <taxon>Lysobacteraceae</taxon>
        <taxon>Luteimonas</taxon>
    </lineage>
</organism>
<dbReference type="GO" id="GO:0045454">
    <property type="term" value="P:cell redox homeostasis"/>
    <property type="evidence" value="ECO:0007669"/>
    <property type="project" value="TreeGrafter"/>
</dbReference>
<proteinExistence type="inferred from homology"/>
<dbReference type="RefSeq" id="WP_144899689.1">
    <property type="nucleotide sequence ID" value="NZ_VLKN01000005.1"/>
</dbReference>
<dbReference type="AlphaFoldDB" id="A0A562L1X0"/>
<feature type="site" description="Contributes to redox potential value" evidence="7">
    <location>
        <position position="34"/>
    </location>
</feature>
<evidence type="ECO:0000256" key="2">
    <source>
        <dbReference type="ARBA" id="ARBA00022448"/>
    </source>
</evidence>
<comment type="similarity">
    <text evidence="1 6">Belongs to the thioredoxin family.</text>
</comment>
<sequence length="111" mass="12153">MSDKVIHAGDADFDAAVLQSPSPVLVDFWAPWCPSCKTIVGPLVDQFAEQYDGRARMVKVDVEAHPNLGIRFNVRSLPMLLLFKDGQVQATQFGAPGNIRTVLGQMIDKAL</sequence>
<dbReference type="Pfam" id="PF00085">
    <property type="entry name" value="Thioredoxin"/>
    <property type="match status" value="1"/>
</dbReference>
<dbReference type="GO" id="GO:0015035">
    <property type="term" value="F:protein-disulfide reductase activity"/>
    <property type="evidence" value="ECO:0007669"/>
    <property type="project" value="InterPro"/>
</dbReference>
<evidence type="ECO:0000313" key="11">
    <source>
        <dbReference type="Proteomes" id="UP000315167"/>
    </source>
</evidence>
<dbReference type="SUPFAM" id="SSF52833">
    <property type="entry name" value="Thioredoxin-like"/>
    <property type="match status" value="1"/>
</dbReference>
<dbReference type="PANTHER" id="PTHR45663:SF11">
    <property type="entry name" value="GEO12009P1"/>
    <property type="match status" value="1"/>
</dbReference>